<dbReference type="InterPro" id="IPR001296">
    <property type="entry name" value="Glyco_trans_1"/>
</dbReference>
<protein>
    <submittedName>
        <fullName evidence="3">D-inositol-3-phosphate glycosyltransferase</fullName>
        <ecNumber evidence="3">2.4.1.250</ecNumber>
    </submittedName>
</protein>
<dbReference type="InterPro" id="IPR050194">
    <property type="entry name" value="Glycosyltransferase_grp1"/>
</dbReference>
<organism evidence="3 4">
    <name type="scientific">Pseudomonas fluorescens</name>
    <dbReference type="NCBI Taxonomy" id="294"/>
    <lineage>
        <taxon>Bacteria</taxon>
        <taxon>Pseudomonadati</taxon>
        <taxon>Pseudomonadota</taxon>
        <taxon>Gammaproteobacteria</taxon>
        <taxon>Pseudomonadales</taxon>
        <taxon>Pseudomonadaceae</taxon>
        <taxon>Pseudomonas</taxon>
    </lineage>
</organism>
<dbReference type="Gene3D" id="3.40.50.2000">
    <property type="entry name" value="Glycogen Phosphorylase B"/>
    <property type="match status" value="2"/>
</dbReference>
<dbReference type="PANTHER" id="PTHR45947:SF3">
    <property type="entry name" value="SULFOQUINOVOSYL TRANSFERASE SQD2"/>
    <property type="match status" value="1"/>
</dbReference>
<dbReference type="Pfam" id="PF13439">
    <property type="entry name" value="Glyco_transf_4"/>
    <property type="match status" value="1"/>
</dbReference>
<feature type="domain" description="Glycosyltransferase subfamily 4-like N-terminal" evidence="2">
    <location>
        <begin position="48"/>
        <end position="175"/>
    </location>
</feature>
<proteinExistence type="predicted"/>
<dbReference type="EMBL" id="CABVHW010000008">
    <property type="protein sequence ID" value="VVO03199.1"/>
    <property type="molecule type" value="Genomic_DNA"/>
</dbReference>
<evidence type="ECO:0000313" key="4">
    <source>
        <dbReference type="Proteomes" id="UP000381093"/>
    </source>
</evidence>
<dbReference type="Proteomes" id="UP000381093">
    <property type="component" value="Unassembled WGS sequence"/>
</dbReference>
<keyword evidence="3" id="KW-0808">Transferase</keyword>
<name>A0A5E7CE91_PSEFL</name>
<gene>
    <name evidence="3" type="primary">mshA_2</name>
    <name evidence="3" type="ORF">PS710_02834</name>
</gene>
<keyword evidence="3" id="KW-0328">Glycosyltransferase</keyword>
<dbReference type="PANTHER" id="PTHR45947">
    <property type="entry name" value="SULFOQUINOVOSYL TRANSFERASE SQD2"/>
    <property type="match status" value="1"/>
</dbReference>
<evidence type="ECO:0000259" key="2">
    <source>
        <dbReference type="Pfam" id="PF13439"/>
    </source>
</evidence>
<dbReference type="SUPFAM" id="SSF53756">
    <property type="entry name" value="UDP-Glycosyltransferase/glycogen phosphorylase"/>
    <property type="match status" value="1"/>
</dbReference>
<dbReference type="Pfam" id="PF00534">
    <property type="entry name" value="Glycos_transf_1"/>
    <property type="match status" value="1"/>
</dbReference>
<evidence type="ECO:0000313" key="3">
    <source>
        <dbReference type="EMBL" id="VVO03199.1"/>
    </source>
</evidence>
<evidence type="ECO:0000259" key="1">
    <source>
        <dbReference type="Pfam" id="PF00534"/>
    </source>
</evidence>
<dbReference type="InterPro" id="IPR028098">
    <property type="entry name" value="Glyco_trans_4-like_N"/>
</dbReference>
<feature type="domain" description="Glycosyl transferase family 1" evidence="1">
    <location>
        <begin position="192"/>
        <end position="323"/>
    </location>
</feature>
<dbReference type="RefSeq" id="WP_150765085.1">
    <property type="nucleotide sequence ID" value="NZ_CABVHW010000008.1"/>
</dbReference>
<reference evidence="3 4" key="1">
    <citation type="submission" date="2019-09" db="EMBL/GenBank/DDBJ databases">
        <authorList>
            <person name="Chandra G."/>
            <person name="Truman W A."/>
        </authorList>
    </citation>
    <scope>NUCLEOTIDE SEQUENCE [LARGE SCALE GENOMIC DNA]</scope>
    <source>
        <strain evidence="3">PS710</strain>
    </source>
</reference>
<accession>A0A5E7CE91</accession>
<dbReference type="EC" id="2.4.1.250" evidence="3"/>
<dbReference type="GO" id="GO:0102710">
    <property type="term" value="F:D-inositol-3-phosphate glycosyltransferase activity"/>
    <property type="evidence" value="ECO:0007669"/>
    <property type="project" value="UniProtKB-EC"/>
</dbReference>
<dbReference type="AlphaFoldDB" id="A0A5E7CE91"/>
<sequence length="372" mass="41396">MKILHATEVEIGGTVSVLMTLLQNQLTSGTIQSSICLVPEKQLESLIDIPSSNINTYKRSGRNFLSFFSFIVSLIKITLKEKPDIIHLHSTFAGILGRIALAPLLPFTKAKIIYCPHGFSFLMDGSNKKKKIFSIIESLLSKITHKIICVSDYEKKSAINAGIEADNIVVIHNGVSNNDSSVEAIVEYPFSGNNLNLIFVGRLDPAKGFDTLLAAMKHLEGEPVHLTVLGISGSEIPDEARSANISYMGWCNQEEMRPYFTYADVLVLTSRWEGFPMVVLEAMNFSTAVVASNCTSLSESVKHGLTGFLFPTSDHEKLAEIISNTPIEKWNQLGSNGRKYYLDNFTSEKMTQSTYNLYKSLLDKPRTRERKK</sequence>